<feature type="domain" description="PH" evidence="2">
    <location>
        <begin position="93"/>
        <end position="225"/>
    </location>
</feature>
<dbReference type="AlphaFoldDB" id="A0A7S3D9P6"/>
<evidence type="ECO:0000256" key="1">
    <source>
        <dbReference type="SAM" id="MobiDB-lite"/>
    </source>
</evidence>
<organism evidence="3">
    <name type="scientific">Palpitomonas bilix</name>
    <dbReference type="NCBI Taxonomy" id="652834"/>
    <lineage>
        <taxon>Eukaryota</taxon>
        <taxon>Eukaryota incertae sedis</taxon>
    </lineage>
</organism>
<feature type="compositionally biased region" description="Basic and acidic residues" evidence="1">
    <location>
        <begin position="545"/>
        <end position="558"/>
    </location>
</feature>
<reference evidence="3" key="1">
    <citation type="submission" date="2021-01" db="EMBL/GenBank/DDBJ databases">
        <authorList>
            <person name="Corre E."/>
            <person name="Pelletier E."/>
            <person name="Niang G."/>
            <person name="Scheremetjew M."/>
            <person name="Finn R."/>
            <person name="Kale V."/>
            <person name="Holt S."/>
            <person name="Cochrane G."/>
            <person name="Meng A."/>
            <person name="Brown T."/>
            <person name="Cohen L."/>
        </authorList>
    </citation>
    <scope>NUCLEOTIDE SEQUENCE</scope>
    <source>
        <strain evidence="3">NIES-2562</strain>
    </source>
</reference>
<dbReference type="SUPFAM" id="SSF50729">
    <property type="entry name" value="PH domain-like"/>
    <property type="match status" value="1"/>
</dbReference>
<feature type="compositionally biased region" description="Low complexity" evidence="1">
    <location>
        <begin position="559"/>
        <end position="578"/>
    </location>
</feature>
<feature type="region of interest" description="Disordered" evidence="1">
    <location>
        <begin position="464"/>
        <end position="484"/>
    </location>
</feature>
<feature type="region of interest" description="Disordered" evidence="1">
    <location>
        <begin position="327"/>
        <end position="354"/>
    </location>
</feature>
<gene>
    <name evidence="3" type="ORF">PBIL07802_LOCUS12932</name>
</gene>
<protein>
    <recommendedName>
        <fullName evidence="2">PH domain-containing protein</fullName>
    </recommendedName>
</protein>
<feature type="compositionally biased region" description="Polar residues" evidence="1">
    <location>
        <begin position="327"/>
        <end position="338"/>
    </location>
</feature>
<dbReference type="PROSITE" id="PS50003">
    <property type="entry name" value="PH_DOMAIN"/>
    <property type="match status" value="1"/>
</dbReference>
<proteinExistence type="predicted"/>
<sequence>MVTRDELKQAVLDYLFARDRAPQADKRLGSILWDVVNQLRVFAGRSEDEVHPLLALLLEYSRAELMEVLSARSRELWLAALRSLPPPYFHVLPPIYQGYLLKKNKVLGWRRHFFTLKYNALVYVHKKDERMEEEGEEDELGEDSTAHSHRGSFDVGSIARCAPASSKGATSKEHSFAIEMEEGVVRRHRRPSLSGAVSWRKQWVFAAASDEERDVWVAMINDRMETMIELRGAIESAHNSRAHLIGADAKAFPSVIELEGEERGRIRCTPHKRVTEALDGSSEDGDESAEEEDTLQHRGGTLVELCEEITAYPDLKKRLSARLSKGVTTAPRSLIDSSSGKDEAASLPPPLSPAVKWKEDAGDAAQPSVVCELARALKLSRVSSFISMSQSPARAKARRGGEDLMVIEGGSASGGKGEEKRKGLSVSVLGAAERNAFEAEELDNEGELDSSLVDAIEKLEVGSEEAAVRGAHPARSTSTNEGSSASFFGGVSAGAGGGGAAGAGAAAAAGAWVAGGMKREELGRPPSLAKKRTFKDLSSLCLEGTSERTGGEGVEVLRSEGSSSSSSNTDENLSSLEEGGSMQGKAKQRKGSNDVEDLRNEIDDICDEGGRNGGGKRQRHRIPVTGVLVFARQCPVCNREFAIGMKYKVVDGHIDECIRTAAKRAAEE</sequence>
<feature type="region of interest" description="Disordered" evidence="1">
    <location>
        <begin position="544"/>
        <end position="598"/>
    </location>
</feature>
<evidence type="ECO:0000259" key="2">
    <source>
        <dbReference type="PROSITE" id="PS50003"/>
    </source>
</evidence>
<dbReference type="CDD" id="cd00821">
    <property type="entry name" value="PH"/>
    <property type="match status" value="1"/>
</dbReference>
<name>A0A7S3D9P6_9EUKA</name>
<dbReference type="EMBL" id="HBIB01020003">
    <property type="protein sequence ID" value="CAE0250727.1"/>
    <property type="molecule type" value="Transcribed_RNA"/>
</dbReference>
<feature type="region of interest" description="Disordered" evidence="1">
    <location>
        <begin position="274"/>
        <end position="297"/>
    </location>
</feature>
<dbReference type="InterPro" id="IPR001849">
    <property type="entry name" value="PH_domain"/>
</dbReference>
<accession>A0A7S3D9P6</accession>
<evidence type="ECO:0000313" key="3">
    <source>
        <dbReference type="EMBL" id="CAE0250727.1"/>
    </source>
</evidence>
<dbReference type="InterPro" id="IPR011993">
    <property type="entry name" value="PH-like_dom_sf"/>
</dbReference>
<feature type="compositionally biased region" description="Acidic residues" evidence="1">
    <location>
        <begin position="281"/>
        <end position="293"/>
    </location>
</feature>
<dbReference type="SMART" id="SM00233">
    <property type="entry name" value="PH"/>
    <property type="match status" value="1"/>
</dbReference>
<dbReference type="Gene3D" id="2.30.29.30">
    <property type="entry name" value="Pleckstrin-homology domain (PH domain)/Phosphotyrosine-binding domain (PTB)"/>
    <property type="match status" value="1"/>
</dbReference>
<dbReference type="Pfam" id="PF00169">
    <property type="entry name" value="PH"/>
    <property type="match status" value="1"/>
</dbReference>